<evidence type="ECO:0000313" key="5">
    <source>
        <dbReference type="EMBL" id="KAK9981648.1"/>
    </source>
</evidence>
<dbReference type="Pfam" id="PF00059">
    <property type="entry name" value="Lectin_C"/>
    <property type="match status" value="1"/>
</dbReference>
<dbReference type="PANTHER" id="PTHR22803">
    <property type="entry name" value="MANNOSE, PHOSPHOLIPASE, LECTIN RECEPTOR RELATED"/>
    <property type="match status" value="1"/>
</dbReference>
<dbReference type="InterPro" id="IPR001304">
    <property type="entry name" value="C-type_lectin-like"/>
</dbReference>
<organism evidence="5 6">
    <name type="scientific">Culter alburnus</name>
    <name type="common">Topmouth culter</name>
    <dbReference type="NCBI Taxonomy" id="194366"/>
    <lineage>
        <taxon>Eukaryota</taxon>
        <taxon>Metazoa</taxon>
        <taxon>Chordata</taxon>
        <taxon>Craniata</taxon>
        <taxon>Vertebrata</taxon>
        <taxon>Euteleostomi</taxon>
        <taxon>Actinopterygii</taxon>
        <taxon>Neopterygii</taxon>
        <taxon>Teleostei</taxon>
        <taxon>Ostariophysi</taxon>
        <taxon>Cypriniformes</taxon>
        <taxon>Xenocyprididae</taxon>
        <taxon>Xenocypridinae</taxon>
        <taxon>Culter</taxon>
    </lineage>
</organism>
<feature type="domain" description="C-type lectin" evidence="4">
    <location>
        <begin position="218"/>
        <end position="329"/>
    </location>
</feature>
<dbReference type="CDD" id="cd03590">
    <property type="entry name" value="CLECT_DC-SIGN_like"/>
    <property type="match status" value="1"/>
</dbReference>
<dbReference type="GO" id="GO:0030246">
    <property type="term" value="F:carbohydrate binding"/>
    <property type="evidence" value="ECO:0007669"/>
    <property type="project" value="UniProtKB-KW"/>
</dbReference>
<evidence type="ECO:0000313" key="6">
    <source>
        <dbReference type="Proteomes" id="UP001479290"/>
    </source>
</evidence>
<dbReference type="InterPro" id="IPR016186">
    <property type="entry name" value="C-type_lectin-like/link_sf"/>
</dbReference>
<protein>
    <recommendedName>
        <fullName evidence="4">C-type lectin domain-containing protein</fullName>
    </recommendedName>
</protein>
<feature type="transmembrane region" description="Helical" evidence="3">
    <location>
        <begin position="56"/>
        <end position="79"/>
    </location>
</feature>
<comment type="caution">
    <text evidence="5">The sequence shown here is derived from an EMBL/GenBank/DDBJ whole genome shotgun (WGS) entry which is preliminary data.</text>
</comment>
<evidence type="ECO:0000259" key="4">
    <source>
        <dbReference type="PROSITE" id="PS50041"/>
    </source>
</evidence>
<dbReference type="PROSITE" id="PS50041">
    <property type="entry name" value="C_TYPE_LECTIN_2"/>
    <property type="match status" value="1"/>
</dbReference>
<evidence type="ECO:0000256" key="2">
    <source>
        <dbReference type="SAM" id="Coils"/>
    </source>
</evidence>
<sequence length="330" mass="37581">MELEGIYKSADSETCIKCNERELDRDEDIDANKYQNLSQTEARAQNQRGLTGRSKCVVLSTVCFGLMCVLVAAVIVLHIKLTEEREIQATLMLQTSSRYQTEKDQLQNSFNSLSQKKLELETRVKDLTAEKGQLQRNFDSLSQKKLELETRVSNLTAEKSQIQNSFNSLSQKKLELETRVSDLTAEKSQLQNSSNSLNQKKLELETELRKISEQAIGCLVASNKEMSWSDSRKYCRDRGGDLVIIKSEKKQRCISSFIKDMVWIGLSDIEKEGNMTWVDNSPLKQGFWEKNEPNDAGGKEDCIELNPGKTVLNNWNDIPCSDKRKCVCEI</sequence>
<proteinExistence type="predicted"/>
<gene>
    <name evidence="5" type="ORF">ABG768_001172</name>
</gene>
<dbReference type="SUPFAM" id="SSF90257">
    <property type="entry name" value="Myosin rod fragments"/>
    <property type="match status" value="1"/>
</dbReference>
<keyword evidence="3" id="KW-1133">Transmembrane helix</keyword>
<dbReference type="SUPFAM" id="SSF56436">
    <property type="entry name" value="C-type lectin-like"/>
    <property type="match status" value="1"/>
</dbReference>
<evidence type="ECO:0000256" key="3">
    <source>
        <dbReference type="SAM" id="Phobius"/>
    </source>
</evidence>
<keyword evidence="2" id="KW-0175">Coiled coil</keyword>
<dbReference type="Proteomes" id="UP001479290">
    <property type="component" value="Unassembled WGS sequence"/>
</dbReference>
<dbReference type="SMART" id="SM00034">
    <property type="entry name" value="CLECT"/>
    <property type="match status" value="1"/>
</dbReference>
<dbReference type="Gene3D" id="1.20.5.1000">
    <property type="entry name" value="arf6 gtpase in complex with a specific effector, jip4"/>
    <property type="match status" value="2"/>
</dbReference>
<dbReference type="EMBL" id="JAWDJR010000001">
    <property type="protein sequence ID" value="KAK9981648.1"/>
    <property type="molecule type" value="Genomic_DNA"/>
</dbReference>
<dbReference type="InterPro" id="IPR016187">
    <property type="entry name" value="CTDL_fold"/>
</dbReference>
<keyword evidence="1" id="KW-0430">Lectin</keyword>
<feature type="coiled-coil region" evidence="2">
    <location>
        <begin position="96"/>
        <end position="214"/>
    </location>
</feature>
<evidence type="ECO:0000256" key="1">
    <source>
        <dbReference type="ARBA" id="ARBA00022734"/>
    </source>
</evidence>
<accession>A0AAW2B8A3</accession>
<reference evidence="5 6" key="1">
    <citation type="submission" date="2024-05" db="EMBL/GenBank/DDBJ databases">
        <title>A high-quality chromosomal-level genome assembly of Topmouth culter (Culter alburnus).</title>
        <authorList>
            <person name="Zhao H."/>
        </authorList>
    </citation>
    <scope>NUCLEOTIDE SEQUENCE [LARGE SCALE GENOMIC DNA]</scope>
    <source>
        <strain evidence="5">CATC2023</strain>
        <tissue evidence="5">Muscle</tissue>
    </source>
</reference>
<dbReference type="InterPro" id="IPR033989">
    <property type="entry name" value="CD209-like_CTLD"/>
</dbReference>
<keyword evidence="3" id="KW-0472">Membrane</keyword>
<dbReference type="Gene3D" id="3.10.100.10">
    <property type="entry name" value="Mannose-Binding Protein A, subunit A"/>
    <property type="match status" value="1"/>
</dbReference>
<name>A0AAW2B8A3_CULAL</name>
<dbReference type="InterPro" id="IPR050111">
    <property type="entry name" value="C-type_lectin/snaclec_domain"/>
</dbReference>
<dbReference type="AlphaFoldDB" id="A0AAW2B8A3"/>
<keyword evidence="3" id="KW-0812">Transmembrane</keyword>
<keyword evidence="6" id="KW-1185">Reference proteome</keyword>